<evidence type="ECO:0000256" key="7">
    <source>
        <dbReference type="ARBA" id="ARBA00023315"/>
    </source>
</evidence>
<keyword evidence="7 9" id="KW-0012">Acyltransferase</keyword>
<keyword evidence="3" id="KW-0812">Transmembrane</keyword>
<evidence type="ECO:0000313" key="10">
    <source>
        <dbReference type="Proteomes" id="UP001364472"/>
    </source>
</evidence>
<gene>
    <name evidence="9" type="ORF">WB794_00710</name>
</gene>
<dbReference type="Pfam" id="PF01553">
    <property type="entry name" value="Acyltransferase"/>
    <property type="match status" value="1"/>
</dbReference>
<dbReference type="InterPro" id="IPR002123">
    <property type="entry name" value="Plipid/glycerol_acylTrfase"/>
</dbReference>
<dbReference type="EMBL" id="JBBDHC010000001">
    <property type="protein sequence ID" value="MEJ1248203.1"/>
    <property type="molecule type" value="Genomic_DNA"/>
</dbReference>
<dbReference type="PANTHER" id="PTHR23063:SF52">
    <property type="entry name" value="LYSOPHOSPHATIDYLCHOLINE ACYLTRANSFERASE"/>
    <property type="match status" value="1"/>
</dbReference>
<evidence type="ECO:0000256" key="6">
    <source>
        <dbReference type="ARBA" id="ARBA00023136"/>
    </source>
</evidence>
<feature type="domain" description="Phospholipid/glycerol acyltransferase" evidence="8">
    <location>
        <begin position="91"/>
        <end position="203"/>
    </location>
</feature>
<keyword evidence="5" id="KW-0443">Lipid metabolism</keyword>
<keyword evidence="6" id="KW-0472">Membrane</keyword>
<dbReference type="AlphaFoldDB" id="A0AAW9R1Q7"/>
<reference evidence="9 10" key="1">
    <citation type="journal article" date="2016" name="Antonie Van Leeuwenhoek">
        <title>Denitratimonas tolerans gen. nov., sp. nov., a denitrifying bacterium isolated from a bioreactor for tannery wastewater treatment.</title>
        <authorList>
            <person name="Han S.I."/>
            <person name="Kim J.O."/>
            <person name="Lee Y.R."/>
            <person name="Ekpeghere K.I."/>
            <person name="Koh S.C."/>
            <person name="Whang K.S."/>
        </authorList>
    </citation>
    <scope>NUCLEOTIDE SEQUENCE [LARGE SCALE GENOMIC DNA]</scope>
    <source>
        <strain evidence="9 10">KACC 17565</strain>
    </source>
</reference>
<evidence type="ECO:0000256" key="5">
    <source>
        <dbReference type="ARBA" id="ARBA00023098"/>
    </source>
</evidence>
<accession>A0AAW9R1Q7</accession>
<dbReference type="GO" id="GO:0016746">
    <property type="term" value="F:acyltransferase activity"/>
    <property type="evidence" value="ECO:0007669"/>
    <property type="project" value="UniProtKB-KW"/>
</dbReference>
<keyword evidence="2" id="KW-0808">Transferase</keyword>
<comment type="subcellular location">
    <subcellularLocation>
        <location evidence="1">Membrane</location>
    </subcellularLocation>
</comment>
<evidence type="ECO:0000256" key="2">
    <source>
        <dbReference type="ARBA" id="ARBA00022679"/>
    </source>
</evidence>
<evidence type="ECO:0000313" key="9">
    <source>
        <dbReference type="EMBL" id="MEJ1248203.1"/>
    </source>
</evidence>
<dbReference type="SMART" id="SM00563">
    <property type="entry name" value="PlsC"/>
    <property type="match status" value="1"/>
</dbReference>
<keyword evidence="4" id="KW-1133">Transmembrane helix</keyword>
<dbReference type="PANTHER" id="PTHR23063">
    <property type="entry name" value="PHOSPHOLIPID ACYLTRANSFERASE"/>
    <property type="match status" value="1"/>
</dbReference>
<evidence type="ECO:0000256" key="3">
    <source>
        <dbReference type="ARBA" id="ARBA00022692"/>
    </source>
</evidence>
<dbReference type="RefSeq" id="WP_337333913.1">
    <property type="nucleotide sequence ID" value="NZ_JBBDHC010000001.1"/>
</dbReference>
<keyword evidence="10" id="KW-1185">Reference proteome</keyword>
<comment type="caution">
    <text evidence="9">The sequence shown here is derived from an EMBL/GenBank/DDBJ whole genome shotgun (WGS) entry which is preliminary data.</text>
</comment>
<organism evidence="9 10">
    <name type="scientific">Denitratimonas tolerans</name>
    <dbReference type="NCBI Taxonomy" id="1338420"/>
    <lineage>
        <taxon>Bacteria</taxon>
        <taxon>Pseudomonadati</taxon>
        <taxon>Pseudomonadota</taxon>
        <taxon>Gammaproteobacteria</taxon>
        <taxon>Lysobacterales</taxon>
        <taxon>Lysobacteraceae</taxon>
        <taxon>Denitratimonas</taxon>
    </lineage>
</organism>
<name>A0AAW9R1Q7_9GAMM</name>
<evidence type="ECO:0000256" key="4">
    <source>
        <dbReference type="ARBA" id="ARBA00022989"/>
    </source>
</evidence>
<dbReference type="GO" id="GO:0016020">
    <property type="term" value="C:membrane"/>
    <property type="evidence" value="ECO:0007669"/>
    <property type="project" value="UniProtKB-SubCell"/>
</dbReference>
<dbReference type="GO" id="GO:0006629">
    <property type="term" value="P:lipid metabolic process"/>
    <property type="evidence" value="ECO:0007669"/>
    <property type="project" value="UniProtKB-KW"/>
</dbReference>
<dbReference type="SUPFAM" id="SSF69593">
    <property type="entry name" value="Glycerol-3-phosphate (1)-acyltransferase"/>
    <property type="match status" value="1"/>
</dbReference>
<proteinExistence type="predicted"/>
<evidence type="ECO:0000256" key="1">
    <source>
        <dbReference type="ARBA" id="ARBA00004370"/>
    </source>
</evidence>
<evidence type="ECO:0000259" key="8">
    <source>
        <dbReference type="SMART" id="SM00563"/>
    </source>
</evidence>
<sequence>MPRPSPQSRQSPAPGERLLRPLRYAVRVPLFTLHLTLGLPLTLLAINRFTARWTLDGERVDHHAIRWWSATLMRIFGMRVRRVGQPLREAHLLVANHVSWIDIELVHSQRVVGFVAKSEISRWPLVGWLAGRAGTIYHQRGSNASLSSVLDLMVGRLDSGQAVGAFPEGGTNGGDSVRTFHARIFQAAFEAQVPVQPVALRYGSGGSAQTVVAFAPGENFLRNFLRLLGEPSRVAEVHFLPAIVPGEEGRRQVAEKARESIVAAMES</sequence>
<protein>
    <submittedName>
        <fullName evidence="9">1-acyl-sn-glycerol-3-phosphate acyltransferase</fullName>
    </submittedName>
</protein>
<dbReference type="Proteomes" id="UP001364472">
    <property type="component" value="Unassembled WGS sequence"/>
</dbReference>